<dbReference type="PANTHER" id="PTHR11403:SF6">
    <property type="entry name" value="NITRIC OXIDE REDUCTASE SUBUNIT E"/>
    <property type="match status" value="1"/>
</dbReference>
<reference evidence="9 10" key="1">
    <citation type="submission" date="2024-10" db="EMBL/GenBank/DDBJ databases">
        <title>Isolation, draft genome sequencing and identification of Phyllobacterium sp. NSA23, isolated from leaf soil.</title>
        <authorList>
            <person name="Akita H."/>
        </authorList>
    </citation>
    <scope>NUCLEOTIDE SEQUENCE [LARGE SCALE GENOMIC DNA]</scope>
    <source>
        <strain evidence="9 10">NSA23</strain>
    </source>
</reference>
<evidence type="ECO:0000256" key="6">
    <source>
        <dbReference type="RuleBase" id="RU003376"/>
    </source>
</evidence>
<feature type="transmembrane region" description="Helical" evidence="7">
    <location>
        <begin position="18"/>
        <end position="40"/>
    </location>
</feature>
<evidence type="ECO:0000259" key="8">
    <source>
        <dbReference type="PROSITE" id="PS50253"/>
    </source>
</evidence>
<evidence type="ECO:0000256" key="1">
    <source>
        <dbReference type="ARBA" id="ARBA00004141"/>
    </source>
</evidence>
<evidence type="ECO:0000313" key="10">
    <source>
        <dbReference type="Proteomes" id="UP001628091"/>
    </source>
</evidence>
<dbReference type="Proteomes" id="UP001628091">
    <property type="component" value="Unassembled WGS sequence"/>
</dbReference>
<evidence type="ECO:0000313" key="9">
    <source>
        <dbReference type="EMBL" id="GAB1583072.1"/>
    </source>
</evidence>
<sequence>MTTVPSSASERADAGDDLLFWILVWSELTAFAILFLGYLVMSVLNADSFDIARLHLSPGLASLNTLVLLASGWQAALAARENAGQRQQRIALLAAAGLGLVFVALKFVEYSSEWRFAGEESFHAFFELYFMITGFHLAHVAFVAVLLVIVALKPARSNVVMLATVWHIIDLVWLVMFPLIYLG</sequence>
<feature type="transmembrane region" description="Helical" evidence="7">
    <location>
        <begin position="90"/>
        <end position="108"/>
    </location>
</feature>
<dbReference type="SUPFAM" id="SSF81452">
    <property type="entry name" value="Cytochrome c oxidase subunit III-like"/>
    <property type="match status" value="1"/>
</dbReference>
<protein>
    <submittedName>
        <fullName evidence="9">Cytochrome c oxidase subunit 3</fullName>
    </submittedName>
</protein>
<dbReference type="InterPro" id="IPR013833">
    <property type="entry name" value="Cyt_c_oxidase_su3_a-hlx"/>
</dbReference>
<evidence type="ECO:0000256" key="4">
    <source>
        <dbReference type="ARBA" id="ARBA00022989"/>
    </source>
</evidence>
<evidence type="ECO:0000256" key="3">
    <source>
        <dbReference type="ARBA" id="ARBA00022692"/>
    </source>
</evidence>
<name>A0ABQ0H2E1_9HYPH</name>
<accession>A0ABQ0H2E1</accession>
<keyword evidence="5 7" id="KW-0472">Membrane</keyword>
<dbReference type="InterPro" id="IPR000298">
    <property type="entry name" value="Cyt_c_oxidase-like_su3"/>
</dbReference>
<comment type="similarity">
    <text evidence="2 6">Belongs to the cytochrome c oxidase subunit 3 family.</text>
</comment>
<feature type="transmembrane region" description="Helical" evidence="7">
    <location>
        <begin position="128"/>
        <end position="152"/>
    </location>
</feature>
<comment type="caution">
    <text evidence="9">The sequence shown here is derived from an EMBL/GenBank/DDBJ whole genome shotgun (WGS) entry which is preliminary data.</text>
</comment>
<proteinExistence type="inferred from homology"/>
<dbReference type="InterPro" id="IPR024791">
    <property type="entry name" value="Cyt_c/ubiquinol_Oxase_su3"/>
</dbReference>
<feature type="transmembrane region" description="Helical" evidence="7">
    <location>
        <begin position="60"/>
        <end position="78"/>
    </location>
</feature>
<evidence type="ECO:0000256" key="7">
    <source>
        <dbReference type="SAM" id="Phobius"/>
    </source>
</evidence>
<dbReference type="RefSeq" id="WP_407865586.1">
    <property type="nucleotide sequence ID" value="NZ_BAAFZP010000001.1"/>
</dbReference>
<evidence type="ECO:0000256" key="5">
    <source>
        <dbReference type="ARBA" id="ARBA00023136"/>
    </source>
</evidence>
<dbReference type="PANTHER" id="PTHR11403">
    <property type="entry name" value="CYTOCHROME C OXIDASE SUBUNIT III"/>
    <property type="match status" value="1"/>
</dbReference>
<dbReference type="PROSITE" id="PS50253">
    <property type="entry name" value="COX3"/>
    <property type="match status" value="1"/>
</dbReference>
<keyword evidence="10" id="KW-1185">Reference proteome</keyword>
<dbReference type="Pfam" id="PF00510">
    <property type="entry name" value="COX3"/>
    <property type="match status" value="1"/>
</dbReference>
<dbReference type="Gene3D" id="1.20.120.80">
    <property type="entry name" value="Cytochrome c oxidase, subunit III, four-helix bundle"/>
    <property type="match status" value="1"/>
</dbReference>
<feature type="domain" description="Heme-copper oxidase subunit III family profile" evidence="8">
    <location>
        <begin position="1"/>
        <end position="183"/>
    </location>
</feature>
<feature type="transmembrane region" description="Helical" evidence="7">
    <location>
        <begin position="159"/>
        <end position="181"/>
    </location>
</feature>
<keyword evidence="3 6" id="KW-0812">Transmembrane</keyword>
<dbReference type="InterPro" id="IPR035973">
    <property type="entry name" value="Cyt_c_oxidase_su3-like_sf"/>
</dbReference>
<evidence type="ECO:0000256" key="2">
    <source>
        <dbReference type="ARBA" id="ARBA00010581"/>
    </source>
</evidence>
<dbReference type="EMBL" id="BAAFZP010000001">
    <property type="protein sequence ID" value="GAB1583072.1"/>
    <property type="molecule type" value="Genomic_DNA"/>
</dbReference>
<keyword evidence="4 7" id="KW-1133">Transmembrane helix</keyword>
<gene>
    <name evidence="9" type="ORF">PPNSA23_30150</name>
</gene>
<organism evidence="9 10">
    <name type="scientific">Phyllobacterium phragmitis</name>
    <dbReference type="NCBI Taxonomy" id="2670329"/>
    <lineage>
        <taxon>Bacteria</taxon>
        <taxon>Pseudomonadati</taxon>
        <taxon>Pseudomonadota</taxon>
        <taxon>Alphaproteobacteria</taxon>
        <taxon>Hyphomicrobiales</taxon>
        <taxon>Phyllobacteriaceae</taxon>
        <taxon>Phyllobacterium</taxon>
    </lineage>
</organism>
<comment type="subcellular location">
    <subcellularLocation>
        <location evidence="6">Cell membrane</location>
        <topology evidence="6">Multi-pass membrane protein</topology>
    </subcellularLocation>
    <subcellularLocation>
        <location evidence="1">Membrane</location>
        <topology evidence="1">Multi-pass membrane protein</topology>
    </subcellularLocation>
</comment>